<evidence type="ECO:0000313" key="2">
    <source>
        <dbReference type="EMBL" id="KAK7017100.1"/>
    </source>
</evidence>
<sequence length="271" mass="29433">MPKDTSHQNSKVDRRQGLQILPSNRYRAKPPVDPPGYAPDTYTLTQHNPDKGITILRNTIEDKNGWVVTTTCTIHRRHPDADDDVSHVSRGTSPGAPALPTSQDDTTTTTSAIPNVDAISPSVIGAALASLSTPSVPSVEYSVDIPEPNEIVLRPGTELNSRFYIIFRGREVGLFYDYEREVAPRVLHVSRAAYKVYTSPEAAIAAYTHAHRGELPGYELAVIQAPVVIAHASASTAPTNAQLTFDVPDDSDSEYETVEVEHQVGAAPKVD</sequence>
<feature type="region of interest" description="Disordered" evidence="1">
    <location>
        <begin position="77"/>
        <end position="114"/>
    </location>
</feature>
<gene>
    <name evidence="3" type="ORF">VNI00_017200</name>
    <name evidence="2" type="ORF">VNI00_018692</name>
</gene>
<name>A0AAW0B6T8_9AGAR</name>
<keyword evidence="4" id="KW-1185">Reference proteome</keyword>
<feature type="compositionally biased region" description="Basic and acidic residues" evidence="1">
    <location>
        <begin position="1"/>
        <end position="16"/>
    </location>
</feature>
<feature type="region of interest" description="Disordered" evidence="1">
    <location>
        <begin position="1"/>
        <end position="45"/>
    </location>
</feature>
<evidence type="ECO:0000313" key="4">
    <source>
        <dbReference type="Proteomes" id="UP001383192"/>
    </source>
</evidence>
<accession>A0AAW0B6T8</accession>
<dbReference type="AlphaFoldDB" id="A0AAW0B6T8"/>
<feature type="region of interest" description="Disordered" evidence="1">
    <location>
        <begin position="249"/>
        <end position="271"/>
    </location>
</feature>
<evidence type="ECO:0000256" key="1">
    <source>
        <dbReference type="SAM" id="MobiDB-lite"/>
    </source>
</evidence>
<protein>
    <submittedName>
        <fullName evidence="3">Uncharacterized protein</fullName>
    </submittedName>
</protein>
<dbReference type="EMBL" id="JAYKXP010000160">
    <property type="protein sequence ID" value="KAK7021853.1"/>
    <property type="molecule type" value="Genomic_DNA"/>
</dbReference>
<evidence type="ECO:0000313" key="3">
    <source>
        <dbReference type="EMBL" id="KAK7021853.1"/>
    </source>
</evidence>
<comment type="caution">
    <text evidence="3">The sequence shown here is derived from an EMBL/GenBank/DDBJ whole genome shotgun (WGS) entry which is preliminary data.</text>
</comment>
<organism evidence="3 4">
    <name type="scientific">Paramarasmius palmivorus</name>
    <dbReference type="NCBI Taxonomy" id="297713"/>
    <lineage>
        <taxon>Eukaryota</taxon>
        <taxon>Fungi</taxon>
        <taxon>Dikarya</taxon>
        <taxon>Basidiomycota</taxon>
        <taxon>Agaricomycotina</taxon>
        <taxon>Agaricomycetes</taxon>
        <taxon>Agaricomycetidae</taxon>
        <taxon>Agaricales</taxon>
        <taxon>Marasmiineae</taxon>
        <taxon>Marasmiaceae</taxon>
        <taxon>Paramarasmius</taxon>
    </lineage>
</organism>
<feature type="compositionally biased region" description="Acidic residues" evidence="1">
    <location>
        <begin position="249"/>
        <end position="258"/>
    </location>
</feature>
<reference evidence="3 4" key="1">
    <citation type="submission" date="2024-01" db="EMBL/GenBank/DDBJ databases">
        <title>A draft genome for a cacao thread blight-causing isolate of Paramarasmius palmivorus.</title>
        <authorList>
            <person name="Baruah I.K."/>
            <person name="Bukari Y."/>
            <person name="Amoako-Attah I."/>
            <person name="Meinhardt L.W."/>
            <person name="Bailey B.A."/>
            <person name="Cohen S.P."/>
        </authorList>
    </citation>
    <scope>NUCLEOTIDE SEQUENCE [LARGE SCALE GENOMIC DNA]</scope>
    <source>
        <strain evidence="3 4">GH-12</strain>
    </source>
</reference>
<proteinExistence type="predicted"/>
<dbReference type="EMBL" id="JAYKXP010000259">
    <property type="protein sequence ID" value="KAK7017100.1"/>
    <property type="molecule type" value="Genomic_DNA"/>
</dbReference>
<dbReference type="Proteomes" id="UP001383192">
    <property type="component" value="Unassembled WGS sequence"/>
</dbReference>
<feature type="compositionally biased region" description="Low complexity" evidence="1">
    <location>
        <begin position="101"/>
        <end position="111"/>
    </location>
</feature>